<dbReference type="AlphaFoldDB" id="A0A0P1EQL3"/>
<feature type="transmembrane region" description="Helical" evidence="1">
    <location>
        <begin position="26"/>
        <end position="51"/>
    </location>
</feature>
<protein>
    <submittedName>
        <fullName evidence="2">Uncharacterized protein</fullName>
    </submittedName>
</protein>
<proteinExistence type="predicted"/>
<evidence type="ECO:0000256" key="1">
    <source>
        <dbReference type="SAM" id="Phobius"/>
    </source>
</evidence>
<dbReference type="Proteomes" id="UP000054823">
    <property type="component" value="Unassembled WGS sequence"/>
</dbReference>
<name>A0A0P1EQL3_9RHOB</name>
<organism evidence="2 3">
    <name type="scientific">Shimia marina</name>
    <dbReference type="NCBI Taxonomy" id="321267"/>
    <lineage>
        <taxon>Bacteria</taxon>
        <taxon>Pseudomonadati</taxon>
        <taxon>Pseudomonadota</taxon>
        <taxon>Alphaproteobacteria</taxon>
        <taxon>Rhodobacterales</taxon>
        <taxon>Roseobacteraceae</taxon>
    </lineage>
</organism>
<keyword evidence="1" id="KW-1133">Transmembrane helix</keyword>
<keyword evidence="1" id="KW-0472">Membrane</keyword>
<evidence type="ECO:0000313" key="2">
    <source>
        <dbReference type="EMBL" id="CUH52718.1"/>
    </source>
</evidence>
<gene>
    <name evidence="2" type="ORF">SHM7688_02165</name>
</gene>
<dbReference type="STRING" id="321267.SHM7688_02165"/>
<dbReference type="RefSeq" id="WP_158500690.1">
    <property type="nucleotide sequence ID" value="NZ_CYPW01000022.1"/>
</dbReference>
<keyword evidence="3" id="KW-1185">Reference proteome</keyword>
<sequence length="57" mass="6003">MKSFRTLGDAAGGFLMSAPPRSVLTAILWLGARTHPAVSMMLILVFLAAWIKGASDG</sequence>
<accession>A0A0P1EQL3</accession>
<evidence type="ECO:0000313" key="3">
    <source>
        <dbReference type="Proteomes" id="UP000054823"/>
    </source>
</evidence>
<dbReference type="EMBL" id="CYPW01000022">
    <property type="protein sequence ID" value="CUH52718.1"/>
    <property type="molecule type" value="Genomic_DNA"/>
</dbReference>
<reference evidence="2 3" key="1">
    <citation type="submission" date="2015-09" db="EMBL/GenBank/DDBJ databases">
        <authorList>
            <consortium name="Swine Surveillance"/>
        </authorList>
    </citation>
    <scope>NUCLEOTIDE SEQUENCE [LARGE SCALE GENOMIC DNA]</scope>
    <source>
        <strain evidence="2 3">CECT 7688</strain>
    </source>
</reference>
<keyword evidence="1" id="KW-0812">Transmembrane</keyword>